<name>A0A345XIK5_9ACTN</name>
<feature type="region of interest" description="Disordered" evidence="1">
    <location>
        <begin position="1"/>
        <end position="43"/>
    </location>
</feature>
<organism evidence="2 3">
    <name type="scientific">Streptomyces armeniacus</name>
    <dbReference type="NCBI Taxonomy" id="83291"/>
    <lineage>
        <taxon>Bacteria</taxon>
        <taxon>Bacillati</taxon>
        <taxon>Actinomycetota</taxon>
        <taxon>Actinomycetes</taxon>
        <taxon>Kitasatosporales</taxon>
        <taxon>Streptomycetaceae</taxon>
        <taxon>Streptomyces</taxon>
    </lineage>
</organism>
<evidence type="ECO:0000313" key="2">
    <source>
        <dbReference type="EMBL" id="AXK31471.1"/>
    </source>
</evidence>
<evidence type="ECO:0000313" key="3">
    <source>
        <dbReference type="Proteomes" id="UP000254425"/>
    </source>
</evidence>
<reference evidence="2 3" key="1">
    <citation type="submission" date="2018-07" db="EMBL/GenBank/DDBJ databases">
        <title>Draft genome of the type strain Streptomyces armeniacus ATCC 15676.</title>
        <authorList>
            <person name="Labana P."/>
            <person name="Gosse J.T."/>
            <person name="Boddy C.N."/>
        </authorList>
    </citation>
    <scope>NUCLEOTIDE SEQUENCE [LARGE SCALE GENOMIC DNA]</scope>
    <source>
        <strain evidence="2 3">ATCC 15676</strain>
    </source>
</reference>
<dbReference type="Proteomes" id="UP000254425">
    <property type="component" value="Chromosome"/>
</dbReference>
<dbReference type="KEGG" id="sarm:DVA86_01225"/>
<keyword evidence="3" id="KW-1185">Reference proteome</keyword>
<protein>
    <submittedName>
        <fullName evidence="2">Uncharacterized protein</fullName>
    </submittedName>
</protein>
<accession>A0A345XIK5</accession>
<dbReference type="AlphaFoldDB" id="A0A345XIK5"/>
<sequence>MTGLLLGAFAGCSGDAPRSEDATAEESPSPERSPGPDPSGSRARLVTLHVSGGYAGVDKEIAVRTDGSYTTSLRDIPGRTGRFTPAELSRLRRLLDGARLGTQPSRNVDPDLRDQFLYRVTYGDHVVVTDLSDPVPPLSDAIALLERALDRAVED</sequence>
<evidence type="ECO:0000256" key="1">
    <source>
        <dbReference type="SAM" id="MobiDB-lite"/>
    </source>
</evidence>
<dbReference type="EMBL" id="CP031320">
    <property type="protein sequence ID" value="AXK31471.1"/>
    <property type="molecule type" value="Genomic_DNA"/>
</dbReference>
<proteinExistence type="predicted"/>
<gene>
    <name evidence="2" type="ORF">DVA86_01225</name>
</gene>